<feature type="region of interest" description="Disordered" evidence="2">
    <location>
        <begin position="1"/>
        <end position="26"/>
    </location>
</feature>
<feature type="compositionally biased region" description="Polar residues" evidence="2">
    <location>
        <begin position="1"/>
        <end position="10"/>
    </location>
</feature>
<dbReference type="PANTHER" id="PTHR43283:SF11">
    <property type="entry name" value="BETA-LACTAMASE-RELATED DOMAIN-CONTAINING PROTEIN"/>
    <property type="match status" value="1"/>
</dbReference>
<evidence type="ECO:0000256" key="1">
    <source>
        <dbReference type="ARBA" id="ARBA00022801"/>
    </source>
</evidence>
<evidence type="ECO:0000256" key="2">
    <source>
        <dbReference type="SAM" id="MobiDB-lite"/>
    </source>
</evidence>
<dbReference type="Gene3D" id="3.40.710.10">
    <property type="entry name" value="DD-peptidase/beta-lactamase superfamily"/>
    <property type="match status" value="1"/>
</dbReference>
<organism evidence="4">
    <name type="scientific">Micromonospora sp. HUAS YX12</name>
    <dbReference type="NCBI Taxonomy" id="3156396"/>
    <lineage>
        <taxon>Bacteria</taxon>
        <taxon>Bacillati</taxon>
        <taxon>Actinomycetota</taxon>
        <taxon>Actinomycetes</taxon>
        <taxon>Micromonosporales</taxon>
        <taxon>Micromonosporaceae</taxon>
        <taxon>Micromonospora</taxon>
    </lineage>
</organism>
<dbReference type="GO" id="GO:0016787">
    <property type="term" value="F:hydrolase activity"/>
    <property type="evidence" value="ECO:0007669"/>
    <property type="project" value="UniProtKB-KW"/>
</dbReference>
<dbReference type="InterPro" id="IPR050789">
    <property type="entry name" value="Diverse_Enzym_Activities"/>
</dbReference>
<dbReference type="InterPro" id="IPR001466">
    <property type="entry name" value="Beta-lactam-related"/>
</dbReference>
<evidence type="ECO:0000313" key="4">
    <source>
        <dbReference type="EMBL" id="XBT84592.1"/>
    </source>
</evidence>
<sequence>MSVNEDSSGQLLVPGSGIAGDSGEPTSDLTAIREAVRRQAQRVTSGIEDMVSYLSQQVADESHREVTGPLLAGTGASGVVRYRGRVVAEWGDSAIPEMLFSGTKSVVATVAGLAFDRGLLAPDALVSATVRHPMVDCLGMEGITWQHLLQQTSGWNGELWGKPTGVDAQSRREGFEREGAPGTGWAYNDVRVNLLCLALTVLFRRPLPDVLREDVLEPLGASSSWSWHGYTDSVIDIDGMPTPVVSGGAHWGGGLWISARDLALLGELHRCRGEWRGRRLLSEEWIDRAWSPCDLNPDYGYLWWRNDSQRVQPGAPASGRCARGNGGRHLLWIDPARDLVIASHWGDDVRDLITEVSAAIPATPTRTGS</sequence>
<feature type="domain" description="Beta-lactamase-related" evidence="3">
    <location>
        <begin position="98"/>
        <end position="342"/>
    </location>
</feature>
<proteinExistence type="predicted"/>
<gene>
    <name evidence="4" type="ORF">ABIH81_14610</name>
</gene>
<dbReference type="RefSeq" id="WP_198039678.1">
    <property type="nucleotide sequence ID" value="NZ_CP157974.1"/>
</dbReference>
<evidence type="ECO:0000259" key="3">
    <source>
        <dbReference type="Pfam" id="PF00144"/>
    </source>
</evidence>
<accession>A0AAU7R879</accession>
<keyword evidence="1 4" id="KW-0378">Hydrolase</keyword>
<dbReference type="InterPro" id="IPR012338">
    <property type="entry name" value="Beta-lactam/transpept-like"/>
</dbReference>
<dbReference type="EMBL" id="CP157974">
    <property type="protein sequence ID" value="XBT84592.1"/>
    <property type="molecule type" value="Genomic_DNA"/>
</dbReference>
<protein>
    <submittedName>
        <fullName evidence="4">Serine hydrolase</fullName>
        <ecNumber evidence="4">3.-.-.-</ecNumber>
    </submittedName>
</protein>
<name>A0AAU7R879_9ACTN</name>
<dbReference type="AlphaFoldDB" id="A0AAU7R879"/>
<dbReference type="EC" id="3.-.-.-" evidence="4"/>
<dbReference type="SUPFAM" id="SSF56601">
    <property type="entry name" value="beta-lactamase/transpeptidase-like"/>
    <property type="match status" value="1"/>
</dbReference>
<dbReference type="PANTHER" id="PTHR43283">
    <property type="entry name" value="BETA-LACTAMASE-RELATED"/>
    <property type="match status" value="1"/>
</dbReference>
<reference evidence="4" key="1">
    <citation type="submission" date="2024-06" db="EMBL/GenBank/DDBJ databases">
        <title>Micromonospora sp. strain HUAS YX12 genome sequences.</title>
        <authorList>
            <person name="Mo P."/>
        </authorList>
    </citation>
    <scope>NUCLEOTIDE SEQUENCE</scope>
    <source>
        <strain evidence="4">HUAS YX12</strain>
    </source>
</reference>
<dbReference type="Pfam" id="PF00144">
    <property type="entry name" value="Beta-lactamase"/>
    <property type="match status" value="1"/>
</dbReference>